<reference evidence="1" key="1">
    <citation type="submission" date="2020-05" db="EMBL/GenBank/DDBJ databases">
        <title>Large-scale comparative analyses of tick genomes elucidate their genetic diversity and vector capacities.</title>
        <authorList>
            <person name="Jia N."/>
            <person name="Wang J."/>
            <person name="Shi W."/>
            <person name="Du L."/>
            <person name="Sun Y."/>
            <person name="Zhan W."/>
            <person name="Jiang J."/>
            <person name="Wang Q."/>
            <person name="Zhang B."/>
            <person name="Ji P."/>
            <person name="Sakyi L.B."/>
            <person name="Cui X."/>
            <person name="Yuan T."/>
            <person name="Jiang B."/>
            <person name="Yang W."/>
            <person name="Lam T.T.-Y."/>
            <person name="Chang Q."/>
            <person name="Ding S."/>
            <person name="Wang X."/>
            <person name="Zhu J."/>
            <person name="Ruan X."/>
            <person name="Zhao L."/>
            <person name="Wei J."/>
            <person name="Que T."/>
            <person name="Du C."/>
            <person name="Cheng J."/>
            <person name="Dai P."/>
            <person name="Han X."/>
            <person name="Huang E."/>
            <person name="Gao Y."/>
            <person name="Liu J."/>
            <person name="Shao H."/>
            <person name="Ye R."/>
            <person name="Li L."/>
            <person name="Wei W."/>
            <person name="Wang X."/>
            <person name="Wang C."/>
            <person name="Yang T."/>
            <person name="Huo Q."/>
            <person name="Li W."/>
            <person name="Guo W."/>
            <person name="Chen H."/>
            <person name="Zhou L."/>
            <person name="Ni X."/>
            <person name="Tian J."/>
            <person name="Zhou Y."/>
            <person name="Sheng Y."/>
            <person name="Liu T."/>
            <person name="Pan Y."/>
            <person name="Xia L."/>
            <person name="Li J."/>
            <person name="Zhao F."/>
            <person name="Cao W."/>
        </authorList>
    </citation>
    <scope>NUCLEOTIDE SEQUENCE</scope>
    <source>
        <strain evidence="1">Dsil-2018</strain>
    </source>
</reference>
<gene>
    <name evidence="1" type="ORF">HPB49_024691</name>
</gene>
<protein>
    <submittedName>
        <fullName evidence="1">Uncharacterized protein</fullName>
    </submittedName>
</protein>
<dbReference type="EMBL" id="CM023470">
    <property type="protein sequence ID" value="KAH7981491.1"/>
    <property type="molecule type" value="Genomic_DNA"/>
</dbReference>
<dbReference type="Proteomes" id="UP000821865">
    <property type="component" value="Chromosome 1"/>
</dbReference>
<evidence type="ECO:0000313" key="1">
    <source>
        <dbReference type="EMBL" id="KAH7981491.1"/>
    </source>
</evidence>
<name>A0ACB8E4K8_DERSI</name>
<accession>A0ACB8E4K8</accession>
<evidence type="ECO:0000313" key="2">
    <source>
        <dbReference type="Proteomes" id="UP000821865"/>
    </source>
</evidence>
<proteinExistence type="predicted"/>
<keyword evidence="2" id="KW-1185">Reference proteome</keyword>
<comment type="caution">
    <text evidence="1">The sequence shown here is derived from an EMBL/GenBank/DDBJ whole genome shotgun (WGS) entry which is preliminary data.</text>
</comment>
<sequence>MLTDPRRQRRSNGSVCDVALWSGRHGKYTAYLVGNCPSLCTVGQTAHFGPALPSEHPESSLGESRHVVLGQHGQRLLSIRGAPYMERVSAGHQLQATRSLSRAGSPGVSTWSPGFRRVQHAAQAHVRADPLVAHAVLLHQVRRVVRVQHLPKQFRLSGRLLAELQPAARQVVQLPLGRLPVQGPRRFAPLRGDHARHAGDHERALLERRLAQVVRDLRQVRSCERLREYTMYLVGNCSSLCLPVNQLFSNLRYLRSIPSHRRVNHNWHTASEANACFLLAELTLWVNYVVNKFLWVKFEIQAVSTGWLALARLHGRVVLVSSNMQRRHSFVRVCPMVLELRSVKFLELCEPRISQNHFLFRGDFRLSRHMWYVKLCHYLLEDYSNKCLIEAPHSPVTTLDTLESVSVRFSIVGVQMLGEIFGNCEPLRVPVLLENWIDVPATEELRRADAQRSVQRRIHVHELFATLDSCYILAD</sequence>
<organism evidence="1 2">
    <name type="scientific">Dermacentor silvarum</name>
    <name type="common">Tick</name>
    <dbReference type="NCBI Taxonomy" id="543639"/>
    <lineage>
        <taxon>Eukaryota</taxon>
        <taxon>Metazoa</taxon>
        <taxon>Ecdysozoa</taxon>
        <taxon>Arthropoda</taxon>
        <taxon>Chelicerata</taxon>
        <taxon>Arachnida</taxon>
        <taxon>Acari</taxon>
        <taxon>Parasitiformes</taxon>
        <taxon>Ixodida</taxon>
        <taxon>Ixodoidea</taxon>
        <taxon>Ixodidae</taxon>
        <taxon>Rhipicephalinae</taxon>
        <taxon>Dermacentor</taxon>
    </lineage>
</organism>